<dbReference type="InterPro" id="IPR036937">
    <property type="entry name" value="Adhesion_dom_fimbrial_sf"/>
</dbReference>
<dbReference type="PANTHER" id="PTHR33420">
    <property type="entry name" value="FIMBRIAL SUBUNIT ELFA-RELATED"/>
    <property type="match status" value="1"/>
</dbReference>
<evidence type="ECO:0000259" key="1">
    <source>
        <dbReference type="Pfam" id="PF00419"/>
    </source>
</evidence>
<dbReference type="SUPFAM" id="SSF49401">
    <property type="entry name" value="Bacterial adhesins"/>
    <property type="match status" value="1"/>
</dbReference>
<dbReference type="InterPro" id="IPR000259">
    <property type="entry name" value="Adhesion_dom_fimbrial"/>
</dbReference>
<sequence>MTLNISGNVVASPCKVSTESQNMDIKLSTTDLQTADLNAANSSSDWVQFNVMLQDCPPGTSSVTATFHGTADADDPETLYVNTGDAENVAVQLESQTGEACGDGKTSTLDIASAVGGKPTWALQTRAYSKAGGVTPGLISAVVTMSLEYK</sequence>
<proteinExistence type="predicted"/>
<comment type="caution">
    <text evidence="2">The sequence shown here is derived from an EMBL/GenBank/DDBJ whole genome shotgun (WGS) entry which is preliminary data.</text>
</comment>
<dbReference type="AlphaFoldDB" id="A0A9C7V3G9"/>
<evidence type="ECO:0000313" key="2">
    <source>
        <dbReference type="EMBL" id="HCD1256461.1"/>
    </source>
</evidence>
<dbReference type="Pfam" id="PF00419">
    <property type="entry name" value="Fimbrial"/>
    <property type="match status" value="1"/>
</dbReference>
<dbReference type="GO" id="GO:0043709">
    <property type="term" value="P:cell adhesion involved in single-species biofilm formation"/>
    <property type="evidence" value="ECO:0007669"/>
    <property type="project" value="TreeGrafter"/>
</dbReference>
<evidence type="ECO:0000313" key="3">
    <source>
        <dbReference type="Proteomes" id="UP000862426"/>
    </source>
</evidence>
<reference evidence="2" key="1">
    <citation type="journal article" date="2018" name="Genome Biol.">
        <title>SKESA: strategic k-mer extension for scrupulous assemblies.</title>
        <authorList>
            <person name="Souvorov A."/>
            <person name="Agarwala R."/>
            <person name="Lipman D.J."/>
        </authorList>
    </citation>
    <scope>NUCLEOTIDE SEQUENCE</scope>
    <source>
        <strain evidence="2">CAV1698</strain>
    </source>
</reference>
<dbReference type="Gene3D" id="2.60.40.1090">
    <property type="entry name" value="Fimbrial-type adhesion domain"/>
    <property type="match status" value="1"/>
</dbReference>
<dbReference type="GO" id="GO:0009289">
    <property type="term" value="C:pilus"/>
    <property type="evidence" value="ECO:0007669"/>
    <property type="project" value="InterPro"/>
</dbReference>
<dbReference type="PANTHER" id="PTHR33420:SF27">
    <property type="entry name" value="PROTEIN FIMG"/>
    <property type="match status" value="1"/>
</dbReference>
<reference evidence="2" key="2">
    <citation type="submission" date="2022-05" db="EMBL/GenBank/DDBJ databases">
        <authorList>
            <consortium name="NCBI Pathogen Detection Project"/>
        </authorList>
    </citation>
    <scope>NUCLEOTIDE SEQUENCE</scope>
    <source>
        <strain evidence="2">CAV1698</strain>
    </source>
</reference>
<accession>A0A9C7V3G9</accession>
<organism evidence="2 3">
    <name type="scientific">Citrobacter amalonaticus</name>
    <dbReference type="NCBI Taxonomy" id="35703"/>
    <lineage>
        <taxon>Bacteria</taxon>
        <taxon>Pseudomonadati</taxon>
        <taxon>Pseudomonadota</taxon>
        <taxon>Gammaproteobacteria</taxon>
        <taxon>Enterobacterales</taxon>
        <taxon>Enterobacteriaceae</taxon>
        <taxon>Citrobacter</taxon>
    </lineage>
</organism>
<dbReference type="InterPro" id="IPR008966">
    <property type="entry name" value="Adhesion_dom_sf"/>
</dbReference>
<name>A0A9C7V3G9_CITAM</name>
<dbReference type="InterPro" id="IPR050263">
    <property type="entry name" value="Bact_Fimbrial_Adh_Pro"/>
</dbReference>
<feature type="domain" description="Fimbrial-type adhesion" evidence="1">
    <location>
        <begin position="4"/>
        <end position="150"/>
    </location>
</feature>
<dbReference type="EMBL" id="DACYAJ020000019">
    <property type="protein sequence ID" value="HCD1256461.1"/>
    <property type="molecule type" value="Genomic_DNA"/>
</dbReference>
<dbReference type="Proteomes" id="UP000862426">
    <property type="component" value="Unassembled WGS sequence"/>
</dbReference>
<protein>
    <submittedName>
        <fullName evidence="2">Type 1 fimbrial protein</fullName>
    </submittedName>
</protein>
<gene>
    <name evidence="2" type="ORF">JD854_RS15600</name>
</gene>